<dbReference type="PANTHER" id="PTHR43730">
    <property type="entry name" value="BETA-MANNOSIDASE"/>
    <property type="match status" value="1"/>
</dbReference>
<dbReference type="GO" id="GO:0005764">
    <property type="term" value="C:lysosome"/>
    <property type="evidence" value="ECO:0007669"/>
    <property type="project" value="UniProtKB-SubCell"/>
</dbReference>
<feature type="non-terminal residue" evidence="12">
    <location>
        <position position="1"/>
    </location>
</feature>
<keyword evidence="6" id="KW-0378">Hydrolase</keyword>
<evidence type="ECO:0000259" key="11">
    <source>
        <dbReference type="Pfam" id="PF22666"/>
    </source>
</evidence>
<dbReference type="EMBL" id="CAJNOR010009472">
    <property type="protein sequence ID" value="CAF1644955.1"/>
    <property type="molecule type" value="Genomic_DNA"/>
</dbReference>
<evidence type="ECO:0000256" key="8">
    <source>
        <dbReference type="ARBA" id="ARBA00023228"/>
    </source>
</evidence>
<dbReference type="SUPFAM" id="SSF101898">
    <property type="entry name" value="NHL repeat"/>
    <property type="match status" value="1"/>
</dbReference>
<keyword evidence="13" id="KW-1185">Reference proteome</keyword>
<dbReference type="Gene3D" id="2.60.120.260">
    <property type="entry name" value="Galactose-binding domain-like"/>
    <property type="match status" value="1"/>
</dbReference>
<dbReference type="InterPro" id="IPR050887">
    <property type="entry name" value="Beta-mannosidase_GH2"/>
</dbReference>
<keyword evidence="9" id="KW-0326">Glycosidase</keyword>
<comment type="caution">
    <text evidence="12">The sequence shown here is derived from an EMBL/GenBank/DDBJ whole genome shotgun (WGS) entry which is preliminary data.</text>
</comment>
<dbReference type="GO" id="GO:0006516">
    <property type="term" value="P:glycoprotein catabolic process"/>
    <property type="evidence" value="ECO:0007669"/>
    <property type="project" value="TreeGrafter"/>
</dbReference>
<dbReference type="InterPro" id="IPR054593">
    <property type="entry name" value="Beta-mannosidase-like_N2"/>
</dbReference>
<evidence type="ECO:0000313" key="12">
    <source>
        <dbReference type="EMBL" id="CAF1644955.1"/>
    </source>
</evidence>
<evidence type="ECO:0000313" key="13">
    <source>
        <dbReference type="Proteomes" id="UP000663828"/>
    </source>
</evidence>
<dbReference type="Proteomes" id="UP000663828">
    <property type="component" value="Unassembled WGS sequence"/>
</dbReference>
<comment type="catalytic activity">
    <reaction evidence="1">
        <text>Hydrolysis of terminal, non-reducing beta-D-mannose residues in beta-D-mannosides.</text>
        <dbReference type="EC" id="3.2.1.25"/>
    </reaction>
</comment>
<sequence length="308" mass="35257">MEYMLIVRFGYIYVSDYYNHRVLKLLPNSNSSTSATTVAGTGSVDYVLNQLYLPSGIHDLTGSNGTDSPSNRLYIPLEMFVLTRFVQFMSAILQITELCSVSGTNGTKPWLLNNLYEICSDTNGNVYFAKQSDYRVHRCTIDNSNDWIINNHNGSYNIRGEVPGTIHTILFAANQISEPYRGYNDVNLRYLVYDLWTFRKNFSLTNDILSLTKFTIHFDQIDTIANITLNQCFLGQTNNMFVGYSFDITRNCLKSTNELRLDFESPVIYALDQSQSYNDSVPPFCPPDIQHGECHVQFIRKEPCSFSW</sequence>
<evidence type="ECO:0000256" key="3">
    <source>
        <dbReference type="ARBA" id="ARBA00007401"/>
    </source>
</evidence>
<organism evidence="12 13">
    <name type="scientific">Adineta ricciae</name>
    <name type="common">Rotifer</name>
    <dbReference type="NCBI Taxonomy" id="249248"/>
    <lineage>
        <taxon>Eukaryota</taxon>
        <taxon>Metazoa</taxon>
        <taxon>Spiralia</taxon>
        <taxon>Gnathifera</taxon>
        <taxon>Rotifera</taxon>
        <taxon>Eurotatoria</taxon>
        <taxon>Bdelloidea</taxon>
        <taxon>Adinetida</taxon>
        <taxon>Adinetidae</taxon>
        <taxon>Adineta</taxon>
    </lineage>
</organism>
<comment type="similarity">
    <text evidence="3">Belongs to the glycosyl hydrolase 2 family.</text>
</comment>
<keyword evidence="5" id="KW-0732">Signal</keyword>
<gene>
    <name evidence="12" type="ORF">XAT740_LOCUS53971</name>
</gene>
<reference evidence="12" key="1">
    <citation type="submission" date="2021-02" db="EMBL/GenBank/DDBJ databases">
        <authorList>
            <person name="Nowell W R."/>
        </authorList>
    </citation>
    <scope>NUCLEOTIDE SEQUENCE</scope>
</reference>
<name>A0A816ECI1_ADIRI</name>
<proteinExistence type="inferred from homology"/>
<dbReference type="PANTHER" id="PTHR43730:SF1">
    <property type="entry name" value="BETA-MANNOSIDASE"/>
    <property type="match status" value="1"/>
</dbReference>
<keyword evidence="7" id="KW-0325">Glycoprotein</keyword>
<dbReference type="Pfam" id="PF22666">
    <property type="entry name" value="Glyco_hydro_2_N2"/>
    <property type="match status" value="1"/>
</dbReference>
<accession>A0A816ECI1</accession>
<dbReference type="FunFam" id="2.60.120.260:FF:000060">
    <property type="entry name" value="Probable beta-mannosidase"/>
    <property type="match status" value="1"/>
</dbReference>
<evidence type="ECO:0000256" key="1">
    <source>
        <dbReference type="ARBA" id="ARBA00000829"/>
    </source>
</evidence>
<comment type="subcellular location">
    <subcellularLocation>
        <location evidence="2">Lysosome</location>
    </subcellularLocation>
</comment>
<keyword evidence="8" id="KW-0458">Lysosome</keyword>
<evidence type="ECO:0000256" key="6">
    <source>
        <dbReference type="ARBA" id="ARBA00022801"/>
    </source>
</evidence>
<evidence type="ECO:0000256" key="2">
    <source>
        <dbReference type="ARBA" id="ARBA00004371"/>
    </source>
</evidence>
<dbReference type="GO" id="GO:0004567">
    <property type="term" value="F:beta-mannosidase activity"/>
    <property type="evidence" value="ECO:0007669"/>
    <property type="project" value="UniProtKB-EC"/>
</dbReference>
<evidence type="ECO:0000256" key="9">
    <source>
        <dbReference type="ARBA" id="ARBA00023295"/>
    </source>
</evidence>
<feature type="domain" description="Beta-mannosidase-like galactose-binding" evidence="11">
    <location>
        <begin position="147"/>
        <end position="308"/>
    </location>
</feature>
<evidence type="ECO:0000256" key="4">
    <source>
        <dbReference type="ARBA" id="ARBA00012754"/>
    </source>
</evidence>
<evidence type="ECO:0000256" key="5">
    <source>
        <dbReference type="ARBA" id="ARBA00022729"/>
    </source>
</evidence>
<evidence type="ECO:0000256" key="10">
    <source>
        <dbReference type="ARBA" id="ARBA00033445"/>
    </source>
</evidence>
<dbReference type="EC" id="3.2.1.25" evidence="4"/>
<dbReference type="AlphaFoldDB" id="A0A816ECI1"/>
<protein>
    <recommendedName>
        <fullName evidence="4">beta-mannosidase</fullName>
        <ecNumber evidence="4">3.2.1.25</ecNumber>
    </recommendedName>
    <alternativeName>
        <fullName evidence="10">Mannanase</fullName>
    </alternativeName>
</protein>
<dbReference type="SUPFAM" id="SSF49785">
    <property type="entry name" value="Galactose-binding domain-like"/>
    <property type="match status" value="1"/>
</dbReference>
<dbReference type="InterPro" id="IPR008979">
    <property type="entry name" value="Galactose-bd-like_sf"/>
</dbReference>
<evidence type="ECO:0000256" key="7">
    <source>
        <dbReference type="ARBA" id="ARBA00023180"/>
    </source>
</evidence>